<dbReference type="Gene3D" id="1.20.5.1160">
    <property type="entry name" value="Vasodilator-stimulated phosphoprotein"/>
    <property type="match status" value="1"/>
</dbReference>
<dbReference type="STRING" id="1392255.A0A2I1BYK3"/>
<proteinExistence type="predicted"/>
<evidence type="ECO:0000256" key="2">
    <source>
        <dbReference type="SAM" id="MobiDB-lite"/>
    </source>
</evidence>
<dbReference type="RefSeq" id="XP_024679045.1">
    <property type="nucleotide sequence ID" value="XM_024832198.1"/>
</dbReference>
<protein>
    <submittedName>
        <fullName evidence="3">Uncharacterized protein</fullName>
    </submittedName>
</protein>
<evidence type="ECO:0000313" key="3">
    <source>
        <dbReference type="EMBL" id="PKX90450.1"/>
    </source>
</evidence>
<dbReference type="Proteomes" id="UP000234474">
    <property type="component" value="Unassembled WGS sequence"/>
</dbReference>
<organism evidence="3 4">
    <name type="scientific">Aspergillus novofumigatus (strain IBT 16806)</name>
    <dbReference type="NCBI Taxonomy" id="1392255"/>
    <lineage>
        <taxon>Eukaryota</taxon>
        <taxon>Fungi</taxon>
        <taxon>Dikarya</taxon>
        <taxon>Ascomycota</taxon>
        <taxon>Pezizomycotina</taxon>
        <taxon>Eurotiomycetes</taxon>
        <taxon>Eurotiomycetidae</taxon>
        <taxon>Eurotiales</taxon>
        <taxon>Aspergillaceae</taxon>
        <taxon>Aspergillus</taxon>
        <taxon>Aspergillus subgen. Fumigati</taxon>
    </lineage>
</organism>
<reference evidence="4" key="1">
    <citation type="journal article" date="2018" name="Proc. Natl. Acad. Sci. U.S.A.">
        <title>Linking secondary metabolites to gene clusters through genome sequencing of six diverse Aspergillus species.</title>
        <authorList>
            <person name="Kaerboelling I."/>
            <person name="Vesth T.C."/>
            <person name="Frisvad J.C."/>
            <person name="Nybo J.L."/>
            <person name="Theobald S."/>
            <person name="Kuo A."/>
            <person name="Bowyer P."/>
            <person name="Matsuda Y."/>
            <person name="Mondo S."/>
            <person name="Lyhne E.K."/>
            <person name="Kogle M.E."/>
            <person name="Clum A."/>
            <person name="Lipzen A."/>
            <person name="Salamov A."/>
            <person name="Ngan C.Y."/>
            <person name="Daum C."/>
            <person name="Chiniquy J."/>
            <person name="Barry K."/>
            <person name="LaButti K."/>
            <person name="Haridas S."/>
            <person name="Simmons B.A."/>
            <person name="Magnuson J.K."/>
            <person name="Mortensen U.H."/>
            <person name="Larsen T.O."/>
            <person name="Grigoriev I.V."/>
            <person name="Baker S.E."/>
            <person name="Andersen M.R."/>
        </authorList>
    </citation>
    <scope>NUCLEOTIDE SEQUENCE [LARGE SCALE GENOMIC DNA]</scope>
    <source>
        <strain evidence="4">IBT 16806</strain>
    </source>
</reference>
<evidence type="ECO:0000313" key="4">
    <source>
        <dbReference type="Proteomes" id="UP000234474"/>
    </source>
</evidence>
<dbReference type="OMA" id="WEDILGC"/>
<feature type="region of interest" description="Disordered" evidence="2">
    <location>
        <begin position="357"/>
        <end position="389"/>
    </location>
</feature>
<name>A0A2I1BYK3_ASPN1</name>
<accession>A0A2I1BYK3</accession>
<dbReference type="EMBL" id="MSZS01000008">
    <property type="protein sequence ID" value="PKX90450.1"/>
    <property type="molecule type" value="Genomic_DNA"/>
</dbReference>
<feature type="coiled-coil region" evidence="1">
    <location>
        <begin position="148"/>
        <end position="304"/>
    </location>
</feature>
<dbReference type="VEuPathDB" id="FungiDB:P174DRAFT_515544"/>
<evidence type="ECO:0000256" key="1">
    <source>
        <dbReference type="SAM" id="Coils"/>
    </source>
</evidence>
<dbReference type="GeneID" id="36539534"/>
<dbReference type="OrthoDB" id="5068061at2759"/>
<keyword evidence="4" id="KW-1185">Reference proteome</keyword>
<keyword evidence="1" id="KW-0175">Coiled coil</keyword>
<gene>
    <name evidence="3" type="ORF">P174DRAFT_515544</name>
</gene>
<sequence>MSTAVWDPDTILQITDPSGRGMICVGLARPHSPSGLRGRCRYDILPDRHRAILSILDTMSRTPPQYVTNRELRSIARLGLCEWHTHQVEKVVANWEDILGCVESISGTYKGQGEEIIQDSKELQKEVDECRRLLLVKGDCEDALSVVLRRHLNRNARLKKELVESQATSARLQKDLARIKDQKEENSRLSAENSRLSTLLKRAEEEQERCKEQATNLTAECEKLRKQNAELQADVNSGKDKYKDLQDREQSATRELIAASTQLHELQSANLGLENNKQTLQLEIDILEQEVKKLNEKNTSISASTAASLQTVTNELSAAHQTNTELRTQIDQLSTPIWYRLIQWIKQKLTGLSNLRNPGKEVSDEEEGVALAPTVPGRDAGLVDGAEQI</sequence>
<comment type="caution">
    <text evidence="3">The sequence shown here is derived from an EMBL/GenBank/DDBJ whole genome shotgun (WGS) entry which is preliminary data.</text>
</comment>
<dbReference type="AlphaFoldDB" id="A0A2I1BYK3"/>